<proteinExistence type="predicted"/>
<feature type="compositionally biased region" description="Polar residues" evidence="1">
    <location>
        <begin position="63"/>
        <end position="79"/>
    </location>
</feature>
<accession>A0ABR2AUL6</accession>
<protein>
    <submittedName>
        <fullName evidence="2">Uncharacterized protein</fullName>
    </submittedName>
</protein>
<comment type="caution">
    <text evidence="2">The sequence shown here is derived from an EMBL/GenBank/DDBJ whole genome shotgun (WGS) entry which is preliminary data.</text>
</comment>
<reference evidence="2 3" key="1">
    <citation type="journal article" date="2024" name="G3 (Bethesda)">
        <title>Genome assembly of Hibiscus sabdariffa L. provides insights into metabolisms of medicinal natural products.</title>
        <authorList>
            <person name="Kim T."/>
        </authorList>
    </citation>
    <scope>NUCLEOTIDE SEQUENCE [LARGE SCALE GENOMIC DNA]</scope>
    <source>
        <strain evidence="2">TK-2024</strain>
        <tissue evidence="2">Old leaves</tissue>
    </source>
</reference>
<evidence type="ECO:0000256" key="1">
    <source>
        <dbReference type="SAM" id="MobiDB-lite"/>
    </source>
</evidence>
<organism evidence="2 3">
    <name type="scientific">Hibiscus sabdariffa</name>
    <name type="common">roselle</name>
    <dbReference type="NCBI Taxonomy" id="183260"/>
    <lineage>
        <taxon>Eukaryota</taxon>
        <taxon>Viridiplantae</taxon>
        <taxon>Streptophyta</taxon>
        <taxon>Embryophyta</taxon>
        <taxon>Tracheophyta</taxon>
        <taxon>Spermatophyta</taxon>
        <taxon>Magnoliopsida</taxon>
        <taxon>eudicotyledons</taxon>
        <taxon>Gunneridae</taxon>
        <taxon>Pentapetalae</taxon>
        <taxon>rosids</taxon>
        <taxon>malvids</taxon>
        <taxon>Malvales</taxon>
        <taxon>Malvaceae</taxon>
        <taxon>Malvoideae</taxon>
        <taxon>Hibiscus</taxon>
    </lineage>
</organism>
<evidence type="ECO:0000313" key="2">
    <source>
        <dbReference type="EMBL" id="KAK8497843.1"/>
    </source>
</evidence>
<feature type="region of interest" description="Disordered" evidence="1">
    <location>
        <begin position="62"/>
        <end position="105"/>
    </location>
</feature>
<name>A0ABR2AUL6_9ROSI</name>
<evidence type="ECO:0000313" key="3">
    <source>
        <dbReference type="Proteomes" id="UP001472677"/>
    </source>
</evidence>
<gene>
    <name evidence="2" type="ORF">V6N12_033783</name>
</gene>
<dbReference type="Proteomes" id="UP001472677">
    <property type="component" value="Unassembled WGS sequence"/>
</dbReference>
<dbReference type="EMBL" id="JBBPBM010000292">
    <property type="protein sequence ID" value="KAK8497843.1"/>
    <property type="molecule type" value="Genomic_DNA"/>
</dbReference>
<keyword evidence="3" id="KW-1185">Reference proteome</keyword>
<sequence>MNVSSGLFTPAPIHVVPGLAKQPGSHHHPGHAYTDQVNFDRACVNEEASAQEWAGSVEVAQADSVQQKSGQTNSNNLESLPTLDGQIDEEYDETEHNGSPSIERNDVYVVEGEVGSSVQVEEQRLTLEPAVHSHENTHSMMTRSK</sequence>